<dbReference type="PANTHER" id="PTHR14577">
    <property type="entry name" value="NUCLEOLAR PROTEIN 12"/>
    <property type="match status" value="1"/>
</dbReference>
<organism evidence="6 7">
    <name type="scientific">Coprinopsis marcescibilis</name>
    <name type="common">Agaric fungus</name>
    <name type="synonym">Psathyrella marcescibilis</name>
    <dbReference type="NCBI Taxonomy" id="230819"/>
    <lineage>
        <taxon>Eukaryota</taxon>
        <taxon>Fungi</taxon>
        <taxon>Dikarya</taxon>
        <taxon>Basidiomycota</taxon>
        <taxon>Agaricomycotina</taxon>
        <taxon>Agaricomycetes</taxon>
        <taxon>Agaricomycetidae</taxon>
        <taxon>Agaricales</taxon>
        <taxon>Agaricineae</taxon>
        <taxon>Psathyrellaceae</taxon>
        <taxon>Coprinopsis</taxon>
    </lineage>
</organism>
<name>A0A5C3KKC3_COPMA</name>
<dbReference type="PANTHER" id="PTHR14577:SF0">
    <property type="entry name" value="NUCLEOLAR PROTEIN 12"/>
    <property type="match status" value="1"/>
</dbReference>
<dbReference type="Proteomes" id="UP000307440">
    <property type="component" value="Unassembled WGS sequence"/>
</dbReference>
<keyword evidence="7" id="KW-1185">Reference proteome</keyword>
<dbReference type="OrthoDB" id="551633at2759"/>
<feature type="compositionally biased region" description="Basic and acidic residues" evidence="5">
    <location>
        <begin position="50"/>
        <end position="71"/>
    </location>
</feature>
<evidence type="ECO:0000313" key="6">
    <source>
        <dbReference type="EMBL" id="TFK20791.1"/>
    </source>
</evidence>
<feature type="region of interest" description="Disordered" evidence="5">
    <location>
        <begin position="42"/>
        <end position="76"/>
    </location>
</feature>
<feature type="compositionally biased region" description="Acidic residues" evidence="5">
    <location>
        <begin position="116"/>
        <end position="125"/>
    </location>
</feature>
<feature type="region of interest" description="Disordered" evidence="5">
    <location>
        <begin position="114"/>
        <end position="240"/>
    </location>
</feature>
<dbReference type="EMBL" id="ML210288">
    <property type="protein sequence ID" value="TFK20791.1"/>
    <property type="molecule type" value="Genomic_DNA"/>
</dbReference>
<feature type="compositionally biased region" description="Basic residues" evidence="5">
    <location>
        <begin position="186"/>
        <end position="201"/>
    </location>
</feature>
<keyword evidence="3" id="KW-0175">Coiled coil</keyword>
<evidence type="ECO:0000256" key="2">
    <source>
        <dbReference type="ARBA" id="ARBA00007175"/>
    </source>
</evidence>
<reference evidence="6 7" key="1">
    <citation type="journal article" date="2019" name="Nat. Ecol. Evol.">
        <title>Megaphylogeny resolves global patterns of mushroom evolution.</title>
        <authorList>
            <person name="Varga T."/>
            <person name="Krizsan K."/>
            <person name="Foldi C."/>
            <person name="Dima B."/>
            <person name="Sanchez-Garcia M."/>
            <person name="Sanchez-Ramirez S."/>
            <person name="Szollosi G.J."/>
            <person name="Szarkandi J.G."/>
            <person name="Papp V."/>
            <person name="Albert L."/>
            <person name="Andreopoulos W."/>
            <person name="Angelini C."/>
            <person name="Antonin V."/>
            <person name="Barry K.W."/>
            <person name="Bougher N.L."/>
            <person name="Buchanan P."/>
            <person name="Buyck B."/>
            <person name="Bense V."/>
            <person name="Catcheside P."/>
            <person name="Chovatia M."/>
            <person name="Cooper J."/>
            <person name="Damon W."/>
            <person name="Desjardin D."/>
            <person name="Finy P."/>
            <person name="Geml J."/>
            <person name="Haridas S."/>
            <person name="Hughes K."/>
            <person name="Justo A."/>
            <person name="Karasinski D."/>
            <person name="Kautmanova I."/>
            <person name="Kiss B."/>
            <person name="Kocsube S."/>
            <person name="Kotiranta H."/>
            <person name="LaButti K.M."/>
            <person name="Lechner B.E."/>
            <person name="Liimatainen K."/>
            <person name="Lipzen A."/>
            <person name="Lukacs Z."/>
            <person name="Mihaltcheva S."/>
            <person name="Morgado L.N."/>
            <person name="Niskanen T."/>
            <person name="Noordeloos M.E."/>
            <person name="Ohm R.A."/>
            <person name="Ortiz-Santana B."/>
            <person name="Ovrebo C."/>
            <person name="Racz N."/>
            <person name="Riley R."/>
            <person name="Savchenko A."/>
            <person name="Shiryaev A."/>
            <person name="Soop K."/>
            <person name="Spirin V."/>
            <person name="Szebenyi C."/>
            <person name="Tomsovsky M."/>
            <person name="Tulloss R.E."/>
            <person name="Uehling J."/>
            <person name="Grigoriev I.V."/>
            <person name="Vagvolgyi C."/>
            <person name="Papp T."/>
            <person name="Martin F.M."/>
            <person name="Miettinen O."/>
            <person name="Hibbett D.S."/>
            <person name="Nagy L.G."/>
        </authorList>
    </citation>
    <scope>NUCLEOTIDE SEQUENCE [LARGE SCALE GENOMIC DNA]</scope>
    <source>
        <strain evidence="6 7">CBS 121175</strain>
    </source>
</reference>
<comment type="subcellular location">
    <subcellularLocation>
        <location evidence="1">Nucleus</location>
        <location evidence="1">Nucleolus</location>
    </subcellularLocation>
</comment>
<keyword evidence="4" id="KW-0539">Nucleus</keyword>
<evidence type="ECO:0000256" key="1">
    <source>
        <dbReference type="ARBA" id="ARBA00004604"/>
    </source>
</evidence>
<evidence type="ECO:0000256" key="5">
    <source>
        <dbReference type="SAM" id="MobiDB-lite"/>
    </source>
</evidence>
<evidence type="ECO:0008006" key="8">
    <source>
        <dbReference type="Google" id="ProtNLM"/>
    </source>
</evidence>
<dbReference type="GO" id="GO:0005730">
    <property type="term" value="C:nucleolus"/>
    <property type="evidence" value="ECO:0007669"/>
    <property type="project" value="UniProtKB-SubCell"/>
</dbReference>
<proteinExistence type="inferred from homology"/>
<evidence type="ECO:0000256" key="4">
    <source>
        <dbReference type="ARBA" id="ARBA00023242"/>
    </source>
</evidence>
<dbReference type="InterPro" id="IPR019186">
    <property type="entry name" value="Nucleolar_protein_12"/>
</dbReference>
<accession>A0A5C3KKC3</accession>
<dbReference type="Pfam" id="PF09805">
    <property type="entry name" value="Nop25"/>
    <property type="match status" value="1"/>
</dbReference>
<evidence type="ECO:0000256" key="3">
    <source>
        <dbReference type="ARBA" id="ARBA00023054"/>
    </source>
</evidence>
<dbReference type="GO" id="GO:0019843">
    <property type="term" value="F:rRNA binding"/>
    <property type="evidence" value="ECO:0007669"/>
    <property type="project" value="TreeGrafter"/>
</dbReference>
<sequence length="240" mass="27486">MRTNIAELTQSHKAIAAKKRARVAEVKEVLFDDEARHEFLTGFHKRKKAKADAAREKAKEREKEGRKEDRRERRKQLRERAIENAAEVERAYGAIISQLSLAYFRRSGNRGVLLEADNDDSDNEWDGIGGNDEQDEEYEGEQVVATVTVVEDFDPTTLTTGPRPTPQESSEHAKPSLAPVPTVQKKAPRSKPTKSKSKPKKIFYESKDERKREKDKQYTRKREKAALAGNKAIKKQKTRR</sequence>
<gene>
    <name evidence="6" type="ORF">FA15DRAFT_707805</name>
</gene>
<dbReference type="AlphaFoldDB" id="A0A5C3KKC3"/>
<feature type="compositionally biased region" description="Basic and acidic residues" evidence="5">
    <location>
        <begin position="202"/>
        <end position="220"/>
    </location>
</feature>
<evidence type="ECO:0000313" key="7">
    <source>
        <dbReference type="Proteomes" id="UP000307440"/>
    </source>
</evidence>
<comment type="similarity">
    <text evidence="2">Belongs to the RRP17 family.</text>
</comment>
<dbReference type="STRING" id="230819.A0A5C3KKC3"/>
<protein>
    <recommendedName>
        <fullName evidence="8">Nucleolar protein 12</fullName>
    </recommendedName>
</protein>